<dbReference type="InterPro" id="IPR001845">
    <property type="entry name" value="HTH_ArsR_DNA-bd_dom"/>
</dbReference>
<dbReference type="EMBL" id="CP016540">
    <property type="protein sequence ID" value="ANU25528.1"/>
    <property type="molecule type" value="Genomic_DNA"/>
</dbReference>
<dbReference type="InterPro" id="IPR011991">
    <property type="entry name" value="ArsR-like_HTH"/>
</dbReference>
<dbReference type="Pfam" id="PF01022">
    <property type="entry name" value="HTH_5"/>
    <property type="match status" value="1"/>
</dbReference>
<dbReference type="Gene3D" id="1.10.10.10">
    <property type="entry name" value="Winged helix-like DNA-binding domain superfamily/Winged helix DNA-binding domain"/>
    <property type="match status" value="1"/>
</dbReference>
<dbReference type="GO" id="GO:0003700">
    <property type="term" value="F:DNA-binding transcription factor activity"/>
    <property type="evidence" value="ECO:0007669"/>
    <property type="project" value="InterPro"/>
</dbReference>
<evidence type="ECO:0000259" key="4">
    <source>
        <dbReference type="PROSITE" id="PS50987"/>
    </source>
</evidence>
<keyword evidence="2" id="KW-0238">DNA-binding</keyword>
<dbReference type="PROSITE" id="PS50987">
    <property type="entry name" value="HTH_ARSR_2"/>
    <property type="match status" value="1"/>
</dbReference>
<keyword evidence="6" id="KW-1185">Reference proteome</keyword>
<accession>A0A1B1RX66</accession>
<proteinExistence type="predicted"/>
<organism evidence="5 6">
    <name type="scientific">Planococcus versutus</name>
    <dbReference type="NCBI Taxonomy" id="1302659"/>
    <lineage>
        <taxon>Bacteria</taxon>
        <taxon>Bacillati</taxon>
        <taxon>Bacillota</taxon>
        <taxon>Bacilli</taxon>
        <taxon>Bacillales</taxon>
        <taxon>Caryophanaceae</taxon>
        <taxon>Planococcus</taxon>
    </lineage>
</organism>
<dbReference type="SMART" id="SM00418">
    <property type="entry name" value="HTH_ARSR"/>
    <property type="match status" value="1"/>
</dbReference>
<evidence type="ECO:0000256" key="3">
    <source>
        <dbReference type="ARBA" id="ARBA00023163"/>
    </source>
</evidence>
<feature type="domain" description="HTH arsR-type" evidence="4">
    <location>
        <begin position="2"/>
        <end position="100"/>
    </location>
</feature>
<dbReference type="OrthoDB" id="9799175at2"/>
<dbReference type="SUPFAM" id="SSF46785">
    <property type="entry name" value="Winged helix' DNA-binding domain"/>
    <property type="match status" value="1"/>
</dbReference>
<dbReference type="GO" id="GO:0003677">
    <property type="term" value="F:DNA binding"/>
    <property type="evidence" value="ECO:0007669"/>
    <property type="project" value="UniProtKB-KW"/>
</dbReference>
<dbReference type="STRING" id="1302659.I858_000360"/>
<dbReference type="InterPro" id="IPR036390">
    <property type="entry name" value="WH_DNA-bd_sf"/>
</dbReference>
<keyword evidence="3" id="KW-0804">Transcription</keyword>
<evidence type="ECO:0000256" key="2">
    <source>
        <dbReference type="ARBA" id="ARBA00023125"/>
    </source>
</evidence>
<dbReference type="CDD" id="cd00090">
    <property type="entry name" value="HTH_ARSR"/>
    <property type="match status" value="1"/>
</dbReference>
<dbReference type="PANTHER" id="PTHR33154:SF33">
    <property type="entry name" value="TRANSCRIPTIONAL REPRESSOR SDPR"/>
    <property type="match status" value="1"/>
</dbReference>
<gene>
    <name evidence="5" type="ORF">I858_000360</name>
</gene>
<evidence type="ECO:0000313" key="5">
    <source>
        <dbReference type="EMBL" id="ANU25528.1"/>
    </source>
</evidence>
<evidence type="ECO:0000313" key="6">
    <source>
        <dbReference type="Proteomes" id="UP000053354"/>
    </source>
</evidence>
<dbReference type="InterPro" id="IPR051081">
    <property type="entry name" value="HTH_MetalResp_TranReg"/>
</dbReference>
<dbReference type="PANTHER" id="PTHR33154">
    <property type="entry name" value="TRANSCRIPTIONAL REGULATOR, ARSR FAMILY"/>
    <property type="match status" value="1"/>
</dbReference>
<protein>
    <submittedName>
        <fullName evidence="5">Transcriptional regulator</fullName>
    </submittedName>
</protein>
<dbReference type="AlphaFoldDB" id="A0A1B1RX66"/>
<name>A0A1B1RX66_9BACL</name>
<evidence type="ECO:0000256" key="1">
    <source>
        <dbReference type="ARBA" id="ARBA00023015"/>
    </source>
</evidence>
<sequence length="115" mass="13230">MIYFNSGDHLLTMLEALSNPHRLRIISVLSEGKQYVSQLARELGISRPLLYLHLQKLEEAELVKSDMEILESGKAAKYYILNSFQFELNEHLIHDLTNSLTIKKKSNIKGEKESD</sequence>
<keyword evidence="1" id="KW-0805">Transcription regulation</keyword>
<dbReference type="KEGG" id="pll:I858_000360"/>
<dbReference type="InterPro" id="IPR036388">
    <property type="entry name" value="WH-like_DNA-bd_sf"/>
</dbReference>
<dbReference type="Proteomes" id="UP000053354">
    <property type="component" value="Chromosome"/>
</dbReference>
<reference evidence="5" key="1">
    <citation type="submission" date="2016-10" db="EMBL/GenBank/DDBJ databases">
        <authorList>
            <person name="See-Too W.S."/>
        </authorList>
    </citation>
    <scope>NUCLEOTIDE SEQUENCE</scope>
    <source>
        <strain evidence="5">L10.15</strain>
    </source>
</reference>